<sequence length="112" mass="12607">MKIESVQSLLLSNDHQARHKAMAKDRLYDHLSGVPGRPVEDLDIDQRGEGQSRSLEWCCEDESPGDNIYVKDNWLSPYLIRAAASNIFKTLFTCEFPMISTNVFSAQTTGTV</sequence>
<name>A0A7R9F1C6_9NEOP</name>
<protein>
    <submittedName>
        <fullName evidence="1">Uncharacterized protein</fullName>
    </submittedName>
</protein>
<proteinExistence type="predicted"/>
<dbReference type="AlphaFoldDB" id="A0A7R9F1C6"/>
<gene>
    <name evidence="1" type="ORF">TBIB3V08_LOCUS6409</name>
</gene>
<reference evidence="1" key="1">
    <citation type="submission" date="2020-11" db="EMBL/GenBank/DDBJ databases">
        <authorList>
            <person name="Tran Van P."/>
        </authorList>
    </citation>
    <scope>NUCLEOTIDE SEQUENCE</scope>
</reference>
<evidence type="ECO:0000313" key="1">
    <source>
        <dbReference type="EMBL" id="CAD7444016.1"/>
    </source>
</evidence>
<accession>A0A7R9F1C6</accession>
<organism evidence="1">
    <name type="scientific">Timema bartmani</name>
    <dbReference type="NCBI Taxonomy" id="61472"/>
    <lineage>
        <taxon>Eukaryota</taxon>
        <taxon>Metazoa</taxon>
        <taxon>Ecdysozoa</taxon>
        <taxon>Arthropoda</taxon>
        <taxon>Hexapoda</taxon>
        <taxon>Insecta</taxon>
        <taxon>Pterygota</taxon>
        <taxon>Neoptera</taxon>
        <taxon>Polyneoptera</taxon>
        <taxon>Phasmatodea</taxon>
        <taxon>Timematodea</taxon>
        <taxon>Timematoidea</taxon>
        <taxon>Timematidae</taxon>
        <taxon>Timema</taxon>
    </lineage>
</organism>
<dbReference type="EMBL" id="OD566449">
    <property type="protein sequence ID" value="CAD7444016.1"/>
    <property type="molecule type" value="Genomic_DNA"/>
</dbReference>